<evidence type="ECO:0000259" key="5">
    <source>
        <dbReference type="SMART" id="SM00644"/>
    </source>
</evidence>
<dbReference type="GO" id="GO:0008745">
    <property type="term" value="F:N-acetylmuramoyl-L-alanine amidase activity"/>
    <property type="evidence" value="ECO:0007669"/>
    <property type="project" value="UniProtKB-EC"/>
</dbReference>
<dbReference type="KEGG" id="sacz:AOT14_00920"/>
<dbReference type="PATRIC" id="fig|128780.6.peg.89"/>
<keyword evidence="7" id="KW-1185">Reference proteome</keyword>
<protein>
    <recommendedName>
        <fullName evidence="2">N-acetylmuramoyl-L-alanine amidase</fullName>
        <ecNumber evidence="2">3.5.1.28</ecNumber>
    </recommendedName>
</protein>
<dbReference type="GO" id="GO:0071555">
    <property type="term" value="P:cell wall organization"/>
    <property type="evidence" value="ECO:0007669"/>
    <property type="project" value="UniProtKB-KW"/>
</dbReference>
<dbReference type="InterPro" id="IPR036505">
    <property type="entry name" value="Amidase/PGRP_sf"/>
</dbReference>
<name>A0A0S1AUU7_9GAMM</name>
<reference evidence="6 7" key="1">
    <citation type="journal article" date="2015" name="Genome Announc.">
        <title>Complete Genome Sequencing of Stenotrophomonas acidaminiphila ZAC14D2_NAIMI4_2, a Multidrug-Resistant Strain Isolated from Sediments of a Polluted River in Mexico, Uncovers New Antibiotic Resistance Genes and a Novel Class-II Lasso Peptide Biosynthesis Gene Cluster.</title>
        <authorList>
            <person name="Vinuesa P."/>
            <person name="Ochoa-Sanchez L.E."/>
        </authorList>
    </citation>
    <scope>NUCLEOTIDE SEQUENCE [LARGE SCALE GENOMIC DNA]</scope>
    <source>
        <strain evidence="6 7">ZAC14D2_NAIMI4_2</strain>
    </source>
</reference>
<dbReference type="OrthoDB" id="9794842at2"/>
<dbReference type="PANTHER" id="PTHR30417">
    <property type="entry name" value="N-ACETYLMURAMOYL-L-ALANINE AMIDASE AMID"/>
    <property type="match status" value="1"/>
</dbReference>
<dbReference type="GO" id="GO:0009254">
    <property type="term" value="P:peptidoglycan turnover"/>
    <property type="evidence" value="ECO:0007669"/>
    <property type="project" value="TreeGrafter"/>
</dbReference>
<dbReference type="Proteomes" id="UP000061010">
    <property type="component" value="Chromosome"/>
</dbReference>
<evidence type="ECO:0000256" key="3">
    <source>
        <dbReference type="ARBA" id="ARBA00022801"/>
    </source>
</evidence>
<keyword evidence="4" id="KW-0961">Cell wall biogenesis/degradation</keyword>
<dbReference type="GO" id="GO:0019867">
    <property type="term" value="C:outer membrane"/>
    <property type="evidence" value="ECO:0007669"/>
    <property type="project" value="TreeGrafter"/>
</dbReference>
<dbReference type="InterPro" id="IPR051206">
    <property type="entry name" value="NAMLAA_amidase_2"/>
</dbReference>
<accession>A0A0S1AUU7</accession>
<comment type="catalytic activity">
    <reaction evidence="1">
        <text>Hydrolyzes the link between N-acetylmuramoyl residues and L-amino acid residues in certain cell-wall glycopeptides.</text>
        <dbReference type="EC" id="3.5.1.28"/>
    </reaction>
</comment>
<dbReference type="GO" id="GO:0009253">
    <property type="term" value="P:peptidoglycan catabolic process"/>
    <property type="evidence" value="ECO:0007669"/>
    <property type="project" value="InterPro"/>
</dbReference>
<proteinExistence type="predicted"/>
<feature type="domain" description="N-acetylmuramoyl-L-alanine amidase" evidence="5">
    <location>
        <begin position="50"/>
        <end position="185"/>
    </location>
</feature>
<dbReference type="EC" id="3.5.1.28" evidence="2"/>
<dbReference type="CDD" id="cd06583">
    <property type="entry name" value="PGRP"/>
    <property type="match status" value="1"/>
</dbReference>
<keyword evidence="3" id="KW-0378">Hydrolase</keyword>
<organism evidence="6 7">
    <name type="scientific">Stenotrophomonas acidaminiphila</name>
    <dbReference type="NCBI Taxonomy" id="128780"/>
    <lineage>
        <taxon>Bacteria</taxon>
        <taxon>Pseudomonadati</taxon>
        <taxon>Pseudomonadota</taxon>
        <taxon>Gammaproteobacteria</taxon>
        <taxon>Lysobacterales</taxon>
        <taxon>Lysobacteraceae</taxon>
        <taxon>Stenotrophomonas</taxon>
    </lineage>
</organism>
<evidence type="ECO:0000256" key="4">
    <source>
        <dbReference type="ARBA" id="ARBA00023316"/>
    </source>
</evidence>
<dbReference type="SUPFAM" id="SSF55846">
    <property type="entry name" value="N-acetylmuramoyl-L-alanine amidase-like"/>
    <property type="match status" value="1"/>
</dbReference>
<dbReference type="SMART" id="SM00644">
    <property type="entry name" value="Ami_2"/>
    <property type="match status" value="1"/>
</dbReference>
<evidence type="ECO:0000313" key="7">
    <source>
        <dbReference type="Proteomes" id="UP000061010"/>
    </source>
</evidence>
<dbReference type="InterPro" id="IPR002502">
    <property type="entry name" value="Amidase_domain"/>
</dbReference>
<dbReference type="AlphaFoldDB" id="A0A0S1AUU7"/>
<evidence type="ECO:0000313" key="6">
    <source>
        <dbReference type="EMBL" id="ALJ26554.1"/>
    </source>
</evidence>
<evidence type="ECO:0000256" key="2">
    <source>
        <dbReference type="ARBA" id="ARBA00011901"/>
    </source>
</evidence>
<dbReference type="EMBL" id="CP012900">
    <property type="protein sequence ID" value="ALJ26554.1"/>
    <property type="molecule type" value="Genomic_DNA"/>
</dbReference>
<dbReference type="Pfam" id="PF01510">
    <property type="entry name" value="Amidase_2"/>
    <property type="match status" value="1"/>
</dbReference>
<dbReference type="Gene3D" id="3.40.80.10">
    <property type="entry name" value="Peptidoglycan recognition protein-like"/>
    <property type="match status" value="1"/>
</dbReference>
<sequence>MTHRKTRAAQAQAGGRGPAQGWGPGLPRLLVALLLLVLLSACAHRNPLARWERSPNFDARRPVVVVLHYTAGNTAEGSLRTLRTANSNGPVSAHYLLGKDGTLYQLVDERRRAWHAGDGRWGTITDLNSASIGIEIDNDGYSPYPDVQIEKLIVLLDDVTRRQGIPRQQVIGHEDMAPGRKIDPGPLFPWKRLHEAGFGIWPDPAAGDPPPEFDGWLAMAAIGYPLDDRANALQSFRHHFRGMRSQGAELDAEDRRILYGLSRSLLQARAPSAPTTADTP</sequence>
<evidence type="ECO:0000256" key="1">
    <source>
        <dbReference type="ARBA" id="ARBA00001561"/>
    </source>
</evidence>
<dbReference type="PANTHER" id="PTHR30417:SF1">
    <property type="entry name" value="N-ACETYLMURAMOYL-L-ALANINE AMIDASE AMID"/>
    <property type="match status" value="1"/>
</dbReference>
<gene>
    <name evidence="6" type="ORF">AOT14_00920</name>
</gene>